<dbReference type="AlphaFoldDB" id="A0A563EI90"/>
<dbReference type="SUPFAM" id="SSF140453">
    <property type="entry name" value="EsxAB dimer-like"/>
    <property type="match status" value="1"/>
</dbReference>
<dbReference type="OrthoDB" id="3689458at2"/>
<dbReference type="InterPro" id="IPR036689">
    <property type="entry name" value="ESAT-6-like_sf"/>
</dbReference>
<comment type="caution">
    <text evidence="1">The sequence shown here is derived from an EMBL/GenBank/DDBJ whole genome shotgun (WGS) entry which is preliminary data.</text>
</comment>
<protein>
    <recommendedName>
        <fullName evidence="3">Excreted virulence factor EspC, type VII ESX diderm</fullName>
    </recommendedName>
</protein>
<sequence>MAGFGVSPGELTKVAGQYEDHGGDITALKSSLTPGVGAGQVGRKFRGTEAKYKSYFDRLQASVETYGKEATNIALRLKDVAKSYEQNEADTSQQFKG</sequence>
<accession>A0A563EI90</accession>
<gene>
    <name evidence="1" type="ORF">FKR81_36325</name>
</gene>
<name>A0A563EI90_9PSEU</name>
<keyword evidence="2" id="KW-1185">Reference proteome</keyword>
<evidence type="ECO:0000313" key="1">
    <source>
        <dbReference type="EMBL" id="TWP46407.1"/>
    </source>
</evidence>
<organism evidence="1 2">
    <name type="scientific">Lentzea tibetensis</name>
    <dbReference type="NCBI Taxonomy" id="2591470"/>
    <lineage>
        <taxon>Bacteria</taxon>
        <taxon>Bacillati</taxon>
        <taxon>Actinomycetota</taxon>
        <taxon>Actinomycetes</taxon>
        <taxon>Pseudonocardiales</taxon>
        <taxon>Pseudonocardiaceae</taxon>
        <taxon>Lentzea</taxon>
    </lineage>
</organism>
<dbReference type="RefSeq" id="WP_146358754.1">
    <property type="nucleotide sequence ID" value="NZ_VOBR01000033.1"/>
</dbReference>
<reference evidence="1 2" key="1">
    <citation type="submission" date="2019-07" db="EMBL/GenBank/DDBJ databases">
        <title>Lentzea xizangensis sp. nov., isolated from Qinghai-Tibetan Plateau Soils.</title>
        <authorList>
            <person name="Huang J."/>
        </authorList>
    </citation>
    <scope>NUCLEOTIDE SEQUENCE [LARGE SCALE GENOMIC DNA]</scope>
    <source>
        <strain evidence="1 2">FXJ1.1311</strain>
    </source>
</reference>
<dbReference type="Proteomes" id="UP000316639">
    <property type="component" value="Unassembled WGS sequence"/>
</dbReference>
<proteinExistence type="predicted"/>
<evidence type="ECO:0008006" key="3">
    <source>
        <dbReference type="Google" id="ProtNLM"/>
    </source>
</evidence>
<dbReference type="EMBL" id="VOBR01000033">
    <property type="protein sequence ID" value="TWP46407.1"/>
    <property type="molecule type" value="Genomic_DNA"/>
</dbReference>
<evidence type="ECO:0000313" key="2">
    <source>
        <dbReference type="Proteomes" id="UP000316639"/>
    </source>
</evidence>
<dbReference type="Gene3D" id="1.10.287.1060">
    <property type="entry name" value="ESAT-6-like"/>
    <property type="match status" value="1"/>
</dbReference>